<sequence length="189" mass="21829">MRKYILICCFIQLTFIAKSQSASVEKSVYGIQTGILGIWGHNEAFLSKSLALRSEIGFDSGIWGGTFYEKTGFLMTPVLTLEPRYYYNLNKRERKTKRIDGNTGNFLSLKTSYHPDWFVISNYSNISIISDISIVPTWGIRRSIGKHINFETGFGIGYQHVFAKQAGYYQDENYVLYNVHLRIGYRFNR</sequence>
<reference evidence="1" key="1">
    <citation type="submission" date="2022-10" db="EMBL/GenBank/DDBJ databases">
        <authorList>
            <person name="Yu W.X."/>
        </authorList>
    </citation>
    <scope>NUCLEOTIDE SEQUENCE</scope>
    <source>
        <strain evidence="1">AAT</strain>
    </source>
</reference>
<protein>
    <submittedName>
        <fullName evidence="1">Uncharacterized protein</fullName>
    </submittedName>
</protein>
<comment type="caution">
    <text evidence="1">The sequence shown here is derived from an EMBL/GenBank/DDBJ whole genome shotgun (WGS) entry which is preliminary data.</text>
</comment>
<name>A0AAE3M8K9_9BACT</name>
<keyword evidence="2" id="KW-1185">Reference proteome</keyword>
<dbReference type="EMBL" id="JAPDPJ010000091">
    <property type="protein sequence ID" value="MCW3789239.1"/>
    <property type="molecule type" value="Genomic_DNA"/>
</dbReference>
<dbReference type="Proteomes" id="UP001209229">
    <property type="component" value="Unassembled WGS sequence"/>
</dbReference>
<organism evidence="1 2">
    <name type="scientific">Plebeiibacterium sediminum</name>
    <dbReference type="NCBI Taxonomy" id="2992112"/>
    <lineage>
        <taxon>Bacteria</taxon>
        <taxon>Pseudomonadati</taxon>
        <taxon>Bacteroidota</taxon>
        <taxon>Bacteroidia</taxon>
        <taxon>Marinilabiliales</taxon>
        <taxon>Marinilabiliaceae</taxon>
        <taxon>Plebeiibacterium</taxon>
    </lineage>
</organism>
<gene>
    <name evidence="1" type="ORF">OM075_22435</name>
</gene>
<dbReference type="RefSeq" id="WP_301192797.1">
    <property type="nucleotide sequence ID" value="NZ_JAPDPJ010000091.1"/>
</dbReference>
<evidence type="ECO:0000313" key="1">
    <source>
        <dbReference type="EMBL" id="MCW3789239.1"/>
    </source>
</evidence>
<proteinExistence type="predicted"/>
<evidence type="ECO:0000313" key="2">
    <source>
        <dbReference type="Proteomes" id="UP001209229"/>
    </source>
</evidence>
<dbReference type="AlphaFoldDB" id="A0AAE3M8K9"/>
<accession>A0AAE3M8K9</accession>